<dbReference type="PROSITE" id="PS00839">
    <property type="entry name" value="SUMT_1"/>
    <property type="match status" value="1"/>
</dbReference>
<keyword evidence="4 9" id="KW-0489">Methyltransferase</keyword>
<evidence type="ECO:0000256" key="3">
    <source>
        <dbReference type="ARBA" id="ARBA00018323"/>
    </source>
</evidence>
<dbReference type="GO" id="GO:0032259">
    <property type="term" value="P:methylation"/>
    <property type="evidence" value="ECO:0007669"/>
    <property type="project" value="UniProtKB-KW"/>
</dbReference>
<dbReference type="GO" id="GO:0004852">
    <property type="term" value="F:uroporphyrinogen-III synthase activity"/>
    <property type="evidence" value="ECO:0007669"/>
    <property type="project" value="InterPro"/>
</dbReference>
<dbReference type="RefSeq" id="WP_125558190.1">
    <property type="nucleotide sequence ID" value="NZ_RBVX01000022.1"/>
</dbReference>
<dbReference type="GO" id="GO:0019354">
    <property type="term" value="P:siroheme biosynthetic process"/>
    <property type="evidence" value="ECO:0007669"/>
    <property type="project" value="InterPro"/>
</dbReference>
<dbReference type="Gene3D" id="3.40.1010.10">
    <property type="entry name" value="Cobalt-precorrin-4 Transmethylase, Domain 1"/>
    <property type="match status" value="1"/>
</dbReference>
<dbReference type="InterPro" id="IPR003043">
    <property type="entry name" value="Uropor_MeTrfase_CS"/>
</dbReference>
<dbReference type="NCBIfam" id="NF004790">
    <property type="entry name" value="PRK06136.1"/>
    <property type="match status" value="1"/>
</dbReference>
<comment type="caution">
    <text evidence="12">The sequence shown here is derived from an EMBL/GenBank/DDBJ whole genome shotgun (WGS) entry which is preliminary data.</text>
</comment>
<dbReference type="InterPro" id="IPR014777">
    <property type="entry name" value="4pyrrole_Mease_sub1"/>
</dbReference>
<evidence type="ECO:0000256" key="1">
    <source>
        <dbReference type="ARBA" id="ARBA00005879"/>
    </source>
</evidence>
<dbReference type="InterPro" id="IPR036108">
    <property type="entry name" value="4pyrrol_syn_uPrphyn_synt_sf"/>
</dbReference>
<dbReference type="OrthoDB" id="9815856at2"/>
<proteinExistence type="inferred from homology"/>
<evidence type="ECO:0000256" key="7">
    <source>
        <dbReference type="ARBA" id="ARBA00023244"/>
    </source>
</evidence>
<evidence type="ECO:0000256" key="2">
    <source>
        <dbReference type="ARBA" id="ARBA00012162"/>
    </source>
</evidence>
<dbReference type="NCBIfam" id="TIGR01469">
    <property type="entry name" value="cobA_cysG_Cterm"/>
    <property type="match status" value="1"/>
</dbReference>
<dbReference type="Pfam" id="PF02602">
    <property type="entry name" value="HEM4"/>
    <property type="match status" value="1"/>
</dbReference>
<organism evidence="12 13">
    <name type="scientific">Salibacterium salarium</name>
    <dbReference type="NCBI Taxonomy" id="284579"/>
    <lineage>
        <taxon>Bacteria</taxon>
        <taxon>Bacillati</taxon>
        <taxon>Bacillota</taxon>
        <taxon>Bacilli</taxon>
        <taxon>Bacillales</taxon>
        <taxon>Bacillaceae</taxon>
    </lineage>
</organism>
<dbReference type="InterPro" id="IPR050161">
    <property type="entry name" value="Siro_Cobalamin_biosynth"/>
</dbReference>
<dbReference type="FunFam" id="3.30.950.10:FF:000001">
    <property type="entry name" value="Siroheme synthase"/>
    <property type="match status" value="1"/>
</dbReference>
<sequence length="479" mass="52546">MKTGKVYLVGAGPGDAGLITVKGRQCLENADVVLYDRLVNPLLLEVANDTAEFIYGGKLPDRHHLRQESIQQLLIDKANEGLQVVRLKGGDPGMFGRVGEEAEALVQAGITYEMVPGITAGMAAPLYAGVPVTHRDFSGSFAAVTGHTKAENGQPALDWKALAQGIDTIAFYMGVKNLQTIAENLTQNGKSPRTPVITVEWGTTGRQRTVEGTLSTIKEKADEANVKNPALTLVGGVSSLHQNLDWFEKKPLFGRYVWVVKTSNAAGSIAKELRENGAEVLEAPTFSYDKTTASLPDDIHQFSRLYFTSDESIPHFFEMLKHKKLDIRQLPIDICGKTKRAVDKLADYGIVAEKPNFENIHQRDNCLYIGSDESLAEMTESTCLMTHTVTRLSKTRKTLNRLIQDELINTVVLPSSKAVHTVIEELDNAGISAVEWLNNKSIVCYGPHTRKAATAEGLTVESTLSIPDNKELIHRLLEL</sequence>
<dbReference type="InterPro" id="IPR006366">
    <property type="entry name" value="CobA/CysG_C"/>
</dbReference>
<dbReference type="Gene3D" id="3.40.50.10090">
    <property type="match status" value="2"/>
</dbReference>
<dbReference type="EMBL" id="RBVX01000022">
    <property type="protein sequence ID" value="RSL31654.1"/>
    <property type="molecule type" value="Genomic_DNA"/>
</dbReference>
<evidence type="ECO:0000256" key="9">
    <source>
        <dbReference type="RuleBase" id="RU003960"/>
    </source>
</evidence>
<name>A0A3R9QR91_9BACI</name>
<evidence type="ECO:0000256" key="4">
    <source>
        <dbReference type="ARBA" id="ARBA00022603"/>
    </source>
</evidence>
<accession>A0A3R9QR91</accession>
<keyword evidence="6" id="KW-0949">S-adenosyl-L-methionine</keyword>
<evidence type="ECO:0000259" key="10">
    <source>
        <dbReference type="Pfam" id="PF00590"/>
    </source>
</evidence>
<dbReference type="InterPro" id="IPR003754">
    <property type="entry name" value="4pyrrol_synth_uPrphyn_synth"/>
</dbReference>
<feature type="domain" description="Tetrapyrrole methylase" evidence="10">
    <location>
        <begin position="5"/>
        <end position="217"/>
    </location>
</feature>
<dbReference type="AlphaFoldDB" id="A0A3R9QR91"/>
<evidence type="ECO:0000256" key="5">
    <source>
        <dbReference type="ARBA" id="ARBA00022679"/>
    </source>
</evidence>
<dbReference type="PANTHER" id="PTHR45790">
    <property type="entry name" value="SIROHEME SYNTHASE-RELATED"/>
    <property type="match status" value="1"/>
</dbReference>
<dbReference type="Pfam" id="PF00590">
    <property type="entry name" value="TP_methylase"/>
    <property type="match status" value="1"/>
</dbReference>
<dbReference type="FunFam" id="3.40.1010.10:FF:000001">
    <property type="entry name" value="Siroheme synthase"/>
    <property type="match status" value="1"/>
</dbReference>
<dbReference type="EC" id="2.1.1.107" evidence="2"/>
<keyword evidence="5 9" id="KW-0808">Transferase</keyword>
<dbReference type="Proteomes" id="UP000275076">
    <property type="component" value="Unassembled WGS sequence"/>
</dbReference>
<keyword evidence="7" id="KW-0627">Porphyrin biosynthesis</keyword>
<evidence type="ECO:0000259" key="11">
    <source>
        <dbReference type="Pfam" id="PF02602"/>
    </source>
</evidence>
<evidence type="ECO:0000313" key="13">
    <source>
        <dbReference type="Proteomes" id="UP000275076"/>
    </source>
</evidence>
<dbReference type="SUPFAM" id="SSF69618">
    <property type="entry name" value="HemD-like"/>
    <property type="match status" value="1"/>
</dbReference>
<comment type="similarity">
    <text evidence="1 9">Belongs to the precorrin methyltransferase family.</text>
</comment>
<dbReference type="GO" id="GO:0004851">
    <property type="term" value="F:uroporphyrin-III C-methyltransferase activity"/>
    <property type="evidence" value="ECO:0007669"/>
    <property type="project" value="UniProtKB-EC"/>
</dbReference>
<dbReference type="InterPro" id="IPR000878">
    <property type="entry name" value="4pyrrol_Mease"/>
</dbReference>
<dbReference type="CDD" id="cd11642">
    <property type="entry name" value="SUMT"/>
    <property type="match status" value="1"/>
</dbReference>
<protein>
    <recommendedName>
        <fullName evidence="3">Uroporphyrinogen-III C-methyltransferase</fullName>
        <ecNumber evidence="2">2.1.1.107</ecNumber>
    </recommendedName>
    <alternativeName>
        <fullName evidence="8">Uroporphyrinogen III methylase</fullName>
    </alternativeName>
</protein>
<dbReference type="InterPro" id="IPR014776">
    <property type="entry name" value="4pyrrole_Mease_sub2"/>
</dbReference>
<evidence type="ECO:0000256" key="6">
    <source>
        <dbReference type="ARBA" id="ARBA00022691"/>
    </source>
</evidence>
<dbReference type="PROSITE" id="PS00840">
    <property type="entry name" value="SUMT_2"/>
    <property type="match status" value="1"/>
</dbReference>
<feature type="domain" description="Tetrapyrrole biosynthesis uroporphyrinogen III synthase" evidence="11">
    <location>
        <begin position="392"/>
        <end position="473"/>
    </location>
</feature>
<evidence type="ECO:0000256" key="8">
    <source>
        <dbReference type="ARBA" id="ARBA00079776"/>
    </source>
</evidence>
<reference evidence="12 13" key="1">
    <citation type="submission" date="2018-10" db="EMBL/GenBank/DDBJ databases">
        <title>Draft genome sequence of Bacillus salarius IM0101, isolated from a hypersaline soil in Inner Mongolia, China.</title>
        <authorList>
            <person name="Yamprayoonswat W."/>
            <person name="Boonvisut S."/>
            <person name="Jumpathong W."/>
            <person name="Sittihan S."/>
            <person name="Ruangsuj P."/>
            <person name="Wanthongcharoen S."/>
            <person name="Thongpramul N."/>
            <person name="Pimmason S."/>
            <person name="Yu B."/>
            <person name="Yasawong M."/>
        </authorList>
    </citation>
    <scope>NUCLEOTIDE SEQUENCE [LARGE SCALE GENOMIC DNA]</scope>
    <source>
        <strain evidence="12 13">IM0101</strain>
    </source>
</reference>
<dbReference type="Gene3D" id="3.30.950.10">
    <property type="entry name" value="Methyltransferase, Cobalt-precorrin-4 Transmethylase, Domain 2"/>
    <property type="match status" value="1"/>
</dbReference>
<dbReference type="PANTHER" id="PTHR45790:SF3">
    <property type="entry name" value="S-ADENOSYL-L-METHIONINE-DEPENDENT UROPORPHYRINOGEN III METHYLTRANSFERASE, CHLOROPLASTIC"/>
    <property type="match status" value="1"/>
</dbReference>
<dbReference type="SUPFAM" id="SSF53790">
    <property type="entry name" value="Tetrapyrrole methylase"/>
    <property type="match status" value="1"/>
</dbReference>
<evidence type="ECO:0000313" key="12">
    <source>
        <dbReference type="EMBL" id="RSL31654.1"/>
    </source>
</evidence>
<gene>
    <name evidence="12" type="primary">cobA</name>
    <name evidence="12" type="ORF">D7Z54_19620</name>
</gene>
<keyword evidence="13" id="KW-1185">Reference proteome</keyword>
<dbReference type="InterPro" id="IPR035996">
    <property type="entry name" value="4pyrrol_Methylase_sf"/>
</dbReference>